<dbReference type="Proteomes" id="UP000823399">
    <property type="component" value="Unassembled WGS sequence"/>
</dbReference>
<sequence length="197" mass="22206">MATPHTPPSQKSQVPPPDTALVPPHTSQSDYRTGDLELGREAVPTDLRRYLQVPFVSLAKCVGAVPSQQHLEEMRDHLIRSEILTNDGLEWKDFIRPAKMSEEMTFKSLEGIISGILEKVPNCGVSYLSNMPLSEHHNTSLPDGYLVRVNNRTAPRMHWFDIAVPFGFKKEQDAKALQDISCCCRSLRRRLINSALE</sequence>
<gene>
    <name evidence="2" type="ORF">F5147DRAFT_777314</name>
</gene>
<organism evidence="2 3">
    <name type="scientific">Suillus discolor</name>
    <dbReference type="NCBI Taxonomy" id="1912936"/>
    <lineage>
        <taxon>Eukaryota</taxon>
        <taxon>Fungi</taxon>
        <taxon>Dikarya</taxon>
        <taxon>Basidiomycota</taxon>
        <taxon>Agaricomycotina</taxon>
        <taxon>Agaricomycetes</taxon>
        <taxon>Agaricomycetidae</taxon>
        <taxon>Boletales</taxon>
        <taxon>Suillineae</taxon>
        <taxon>Suillaceae</taxon>
        <taxon>Suillus</taxon>
    </lineage>
</organism>
<dbReference type="GeneID" id="64704224"/>
<reference evidence="2" key="1">
    <citation type="journal article" date="2020" name="New Phytol.">
        <title>Comparative genomics reveals dynamic genome evolution in host specialist ectomycorrhizal fungi.</title>
        <authorList>
            <person name="Lofgren L.A."/>
            <person name="Nguyen N.H."/>
            <person name="Vilgalys R."/>
            <person name="Ruytinx J."/>
            <person name="Liao H.L."/>
            <person name="Branco S."/>
            <person name="Kuo A."/>
            <person name="LaButti K."/>
            <person name="Lipzen A."/>
            <person name="Andreopoulos W."/>
            <person name="Pangilinan J."/>
            <person name="Riley R."/>
            <person name="Hundley H."/>
            <person name="Na H."/>
            <person name="Barry K."/>
            <person name="Grigoriev I.V."/>
            <person name="Stajich J.E."/>
            <person name="Kennedy P.G."/>
        </authorList>
    </citation>
    <scope>NUCLEOTIDE SEQUENCE</scope>
    <source>
        <strain evidence="2">FC423</strain>
    </source>
</reference>
<proteinExistence type="predicted"/>
<name>A0A9P7F183_9AGAM</name>
<protein>
    <submittedName>
        <fullName evidence="2">Uncharacterized protein</fullName>
    </submittedName>
</protein>
<feature type="region of interest" description="Disordered" evidence="1">
    <location>
        <begin position="1"/>
        <end position="32"/>
    </location>
</feature>
<evidence type="ECO:0000256" key="1">
    <source>
        <dbReference type="SAM" id="MobiDB-lite"/>
    </source>
</evidence>
<comment type="caution">
    <text evidence="2">The sequence shown here is derived from an EMBL/GenBank/DDBJ whole genome shotgun (WGS) entry which is preliminary data.</text>
</comment>
<accession>A0A9P7F183</accession>
<evidence type="ECO:0000313" key="3">
    <source>
        <dbReference type="Proteomes" id="UP000823399"/>
    </source>
</evidence>
<dbReference type="EMBL" id="JABBWM010000057">
    <property type="protein sequence ID" value="KAG2099619.1"/>
    <property type="molecule type" value="Genomic_DNA"/>
</dbReference>
<evidence type="ECO:0000313" key="2">
    <source>
        <dbReference type="EMBL" id="KAG2099619.1"/>
    </source>
</evidence>
<dbReference type="OrthoDB" id="2635432at2759"/>
<keyword evidence="3" id="KW-1185">Reference proteome</keyword>
<dbReference type="RefSeq" id="XP_041289267.1">
    <property type="nucleotide sequence ID" value="XM_041441965.1"/>
</dbReference>
<dbReference type="AlphaFoldDB" id="A0A9P7F183"/>